<evidence type="ECO:0000256" key="1">
    <source>
        <dbReference type="SAM" id="MobiDB-lite"/>
    </source>
</evidence>
<accession>A0A9D1VVV2</accession>
<evidence type="ECO:0008006" key="5">
    <source>
        <dbReference type="Google" id="ProtNLM"/>
    </source>
</evidence>
<evidence type="ECO:0000313" key="4">
    <source>
        <dbReference type="Proteomes" id="UP000824243"/>
    </source>
</evidence>
<evidence type="ECO:0000313" key="3">
    <source>
        <dbReference type="EMBL" id="HIX47764.1"/>
    </source>
</evidence>
<reference evidence="3" key="2">
    <citation type="submission" date="2021-04" db="EMBL/GenBank/DDBJ databases">
        <authorList>
            <person name="Gilroy R."/>
        </authorList>
    </citation>
    <scope>NUCLEOTIDE SEQUENCE</scope>
    <source>
        <strain evidence="3">ChiSjej5B23-15282</strain>
    </source>
</reference>
<sequence>MAAGYRTYDQRTTGRRGNERSQFYVYGNAVRQAEPLPKRMPGAHPEQPEQHRPMSRQVAKNRHRAKSISPAYAVFLAVAAVCAVMVCMVYLSLQSEVVSRSEKVTAMQEQLADLTEANDTAYNAAVDSVNLVTVRDRAMNELGMVPENEGAVVEYDRPSEEYVKQYSDIPESGVLAKSSDASE</sequence>
<keyword evidence="2" id="KW-0472">Membrane</keyword>
<keyword evidence="2" id="KW-0812">Transmembrane</keyword>
<reference evidence="3" key="1">
    <citation type="journal article" date="2021" name="PeerJ">
        <title>Extensive microbial diversity within the chicken gut microbiome revealed by metagenomics and culture.</title>
        <authorList>
            <person name="Gilroy R."/>
            <person name="Ravi A."/>
            <person name="Getino M."/>
            <person name="Pursley I."/>
            <person name="Horton D.L."/>
            <person name="Alikhan N.F."/>
            <person name="Baker D."/>
            <person name="Gharbi K."/>
            <person name="Hall N."/>
            <person name="Watson M."/>
            <person name="Adriaenssens E.M."/>
            <person name="Foster-Nyarko E."/>
            <person name="Jarju S."/>
            <person name="Secka A."/>
            <person name="Antonio M."/>
            <person name="Oren A."/>
            <person name="Chaudhuri R.R."/>
            <person name="La Ragione R."/>
            <person name="Hildebrand F."/>
            <person name="Pallen M.J."/>
        </authorList>
    </citation>
    <scope>NUCLEOTIDE SEQUENCE</scope>
    <source>
        <strain evidence="3">ChiSjej5B23-15282</strain>
    </source>
</reference>
<feature type="region of interest" description="Disordered" evidence="1">
    <location>
        <begin position="34"/>
        <end position="62"/>
    </location>
</feature>
<dbReference type="AlphaFoldDB" id="A0A9D1VVV2"/>
<evidence type="ECO:0000256" key="2">
    <source>
        <dbReference type="SAM" id="Phobius"/>
    </source>
</evidence>
<comment type="caution">
    <text evidence="3">The sequence shown here is derived from an EMBL/GenBank/DDBJ whole genome shotgun (WGS) entry which is preliminary data.</text>
</comment>
<feature type="region of interest" description="Disordered" evidence="1">
    <location>
        <begin position="1"/>
        <end position="20"/>
    </location>
</feature>
<name>A0A9D1VVV2_9FIRM</name>
<keyword evidence="2" id="KW-1133">Transmembrane helix</keyword>
<feature type="transmembrane region" description="Helical" evidence="2">
    <location>
        <begin position="71"/>
        <end position="93"/>
    </location>
</feature>
<dbReference type="Proteomes" id="UP000824243">
    <property type="component" value="Unassembled WGS sequence"/>
</dbReference>
<protein>
    <recommendedName>
        <fullName evidence="5">Cell division protein FtsL</fullName>
    </recommendedName>
</protein>
<proteinExistence type="predicted"/>
<gene>
    <name evidence="3" type="ORF">H9981_01900</name>
</gene>
<dbReference type="EMBL" id="DXFA01000032">
    <property type="protein sequence ID" value="HIX47764.1"/>
    <property type="molecule type" value="Genomic_DNA"/>
</dbReference>
<organism evidence="3 4">
    <name type="scientific">Candidatus Mediterraneibacter caccavium</name>
    <dbReference type="NCBI Taxonomy" id="2838661"/>
    <lineage>
        <taxon>Bacteria</taxon>
        <taxon>Bacillati</taxon>
        <taxon>Bacillota</taxon>
        <taxon>Clostridia</taxon>
        <taxon>Lachnospirales</taxon>
        <taxon>Lachnospiraceae</taxon>
        <taxon>Mediterraneibacter</taxon>
    </lineage>
</organism>